<dbReference type="OrthoDB" id="1883104at2759"/>
<organism evidence="3 4">
    <name type="scientific">Ananas comosus</name>
    <name type="common">Pineapple</name>
    <name type="synonym">Ananas ananas</name>
    <dbReference type="NCBI Taxonomy" id="4615"/>
    <lineage>
        <taxon>Eukaryota</taxon>
        <taxon>Viridiplantae</taxon>
        <taxon>Streptophyta</taxon>
        <taxon>Embryophyta</taxon>
        <taxon>Tracheophyta</taxon>
        <taxon>Spermatophyta</taxon>
        <taxon>Magnoliopsida</taxon>
        <taxon>Liliopsida</taxon>
        <taxon>Poales</taxon>
        <taxon>Bromeliaceae</taxon>
        <taxon>Bromelioideae</taxon>
        <taxon>Ananas</taxon>
    </lineage>
</organism>
<sequence length="338" mass="38029">MKPNANGTIQRAKRLERVQGEGPNWVLLAGGALLSTLSIRLGCKLNQIFQNSRSNSSNNATKERGKSATRRRASTCQLHSNLYCYTSKEDGCYHCPSDVALNIKLVPTSQMSKEEDSSLPLVKIPTEEPNKDSGVMWSPSPDRLGLPQKPFHHSNSSESPCVSESGSDIYIKREVIQKLRQQLQRRDEMIMEMQSQIVDLRNSLNIEMSHSADLQSQIDAANTDLFESEREIQRLRKAIADHCVAEMGSQEKPVHANGFVNGYANHIDDVDLHCFSGGGEVRGDEEKVEMLKREVAELREVIEGKDYLLQSYKEQKVELCLKIKELQHRLASQVPNIL</sequence>
<feature type="compositionally biased region" description="Low complexity" evidence="2">
    <location>
        <begin position="154"/>
        <end position="165"/>
    </location>
</feature>
<feature type="region of interest" description="Disordered" evidence="2">
    <location>
        <begin position="52"/>
        <end position="72"/>
    </location>
</feature>
<dbReference type="PANTHER" id="PTHR34462">
    <property type="entry name" value="OS05G0587400 PROTEIN"/>
    <property type="match status" value="1"/>
</dbReference>
<dbReference type="GeneID" id="109714497"/>
<feature type="region of interest" description="Disordered" evidence="2">
    <location>
        <begin position="124"/>
        <end position="165"/>
    </location>
</feature>
<evidence type="ECO:0000256" key="2">
    <source>
        <dbReference type="SAM" id="MobiDB-lite"/>
    </source>
</evidence>
<proteinExistence type="predicted"/>
<dbReference type="PANTHER" id="PTHR34462:SF1">
    <property type="entry name" value="OS05G0587400 PROTEIN"/>
    <property type="match status" value="1"/>
</dbReference>
<keyword evidence="3" id="KW-1185">Reference proteome</keyword>
<feature type="coiled-coil region" evidence="1">
    <location>
        <begin position="176"/>
        <end position="238"/>
    </location>
</feature>
<dbReference type="RefSeq" id="XP_020094740.1">
    <property type="nucleotide sequence ID" value="XM_020239151.1"/>
</dbReference>
<reference evidence="3" key="1">
    <citation type="journal article" date="2015" name="Nat. Genet.">
        <title>The pineapple genome and the evolution of CAM photosynthesis.</title>
        <authorList>
            <person name="Ming R."/>
            <person name="VanBuren R."/>
            <person name="Wai C.M."/>
            <person name="Tang H."/>
            <person name="Schatz M.C."/>
            <person name="Bowers J.E."/>
            <person name="Lyons E."/>
            <person name="Wang M.L."/>
            <person name="Chen J."/>
            <person name="Biggers E."/>
            <person name="Zhang J."/>
            <person name="Huang L."/>
            <person name="Zhang L."/>
            <person name="Miao W."/>
            <person name="Zhang J."/>
            <person name="Ye Z."/>
            <person name="Miao C."/>
            <person name="Lin Z."/>
            <person name="Wang H."/>
            <person name="Zhou H."/>
            <person name="Yim W.C."/>
            <person name="Priest H.D."/>
            <person name="Zheng C."/>
            <person name="Woodhouse M."/>
            <person name="Edger P.P."/>
            <person name="Guyot R."/>
            <person name="Guo H.B."/>
            <person name="Guo H."/>
            <person name="Zheng G."/>
            <person name="Singh R."/>
            <person name="Sharma A."/>
            <person name="Min X."/>
            <person name="Zheng Y."/>
            <person name="Lee H."/>
            <person name="Gurtowski J."/>
            <person name="Sedlazeck F.J."/>
            <person name="Harkess A."/>
            <person name="McKain M.R."/>
            <person name="Liao Z."/>
            <person name="Fang J."/>
            <person name="Liu J."/>
            <person name="Zhang X."/>
            <person name="Zhang Q."/>
            <person name="Hu W."/>
            <person name="Qin Y."/>
            <person name="Wang K."/>
            <person name="Chen L.Y."/>
            <person name="Shirley N."/>
            <person name="Lin Y.R."/>
            <person name="Liu L.Y."/>
            <person name="Hernandez A.G."/>
            <person name="Wright C.L."/>
            <person name="Bulone V."/>
            <person name="Tuskan G.A."/>
            <person name="Heath K."/>
            <person name="Zee F."/>
            <person name="Moore P.H."/>
            <person name="Sunkar R."/>
            <person name="Leebens-Mack J.H."/>
            <person name="Mockler T."/>
            <person name="Bennetzen J.L."/>
            <person name="Freeling M."/>
            <person name="Sankoff D."/>
            <person name="Paterson A.H."/>
            <person name="Zhu X."/>
            <person name="Yang X."/>
            <person name="Smith J.A."/>
            <person name="Cushman J.C."/>
            <person name="Paull R.E."/>
            <person name="Yu Q."/>
        </authorList>
    </citation>
    <scope>NUCLEOTIDE SEQUENCE [LARGE SCALE GENOMIC DNA]</scope>
    <source>
        <strain evidence="3">cv. F153</strain>
    </source>
</reference>
<reference evidence="4" key="2">
    <citation type="submission" date="2025-08" db="UniProtKB">
        <authorList>
            <consortium name="RefSeq"/>
        </authorList>
    </citation>
    <scope>IDENTIFICATION</scope>
    <source>
        <tissue evidence="4">Leaf</tissue>
    </source>
</reference>
<name>A0A6P5FNS5_ANACO</name>
<evidence type="ECO:0000256" key="1">
    <source>
        <dbReference type="SAM" id="Coils"/>
    </source>
</evidence>
<evidence type="ECO:0000313" key="4">
    <source>
        <dbReference type="RefSeq" id="XP_020094740.1"/>
    </source>
</evidence>
<accession>A0A6P5FNS5</accession>
<protein>
    <submittedName>
        <fullName evidence="4">Uncharacterized protein LOC109714497 isoform X1</fullName>
    </submittedName>
</protein>
<keyword evidence="1" id="KW-0175">Coiled coil</keyword>
<gene>
    <name evidence="4" type="primary">LOC109714497</name>
</gene>
<dbReference type="AlphaFoldDB" id="A0A6P5FNS5"/>
<dbReference type="Proteomes" id="UP000515123">
    <property type="component" value="Linkage group 8"/>
</dbReference>
<evidence type="ECO:0000313" key="3">
    <source>
        <dbReference type="Proteomes" id="UP000515123"/>
    </source>
</evidence>
<feature type="coiled-coil region" evidence="1">
    <location>
        <begin position="281"/>
        <end position="329"/>
    </location>
</feature>